<evidence type="ECO:0000256" key="4">
    <source>
        <dbReference type="ARBA" id="ARBA00022807"/>
    </source>
</evidence>
<dbReference type="PRINTS" id="PR00704">
    <property type="entry name" value="CALPAIN"/>
</dbReference>
<keyword evidence="4" id="KW-0788">Thiol protease</keyword>
<dbReference type="EMBL" id="FAOZ01000014">
    <property type="protein sequence ID" value="CUU57671.1"/>
    <property type="molecule type" value="Genomic_DNA"/>
</dbReference>
<dbReference type="RefSeq" id="WP_091279540.1">
    <property type="nucleotide sequence ID" value="NZ_FAOZ01000014.1"/>
</dbReference>
<gene>
    <name evidence="7" type="ORF">Ga0074812_11417</name>
</gene>
<dbReference type="Proteomes" id="UP000198802">
    <property type="component" value="Unassembled WGS sequence"/>
</dbReference>
<evidence type="ECO:0000313" key="7">
    <source>
        <dbReference type="EMBL" id="CUU57671.1"/>
    </source>
</evidence>
<evidence type="ECO:0000256" key="3">
    <source>
        <dbReference type="ARBA" id="ARBA00022801"/>
    </source>
</evidence>
<dbReference type="PANTHER" id="PTHR10183:SF379">
    <property type="entry name" value="CALPAIN-5"/>
    <property type="match status" value="1"/>
</dbReference>
<evidence type="ECO:0000313" key="8">
    <source>
        <dbReference type="Proteomes" id="UP000198802"/>
    </source>
</evidence>
<keyword evidence="2 7" id="KW-0645">Protease</keyword>
<dbReference type="SMART" id="SM00230">
    <property type="entry name" value="CysPc"/>
    <property type="match status" value="1"/>
</dbReference>
<protein>
    <submittedName>
        <fullName evidence="7">Calpain family cysteine protease</fullName>
    </submittedName>
</protein>
<proteinExistence type="inferred from homology"/>
<dbReference type="GO" id="GO:0004198">
    <property type="term" value="F:calcium-dependent cysteine-type endopeptidase activity"/>
    <property type="evidence" value="ECO:0007669"/>
    <property type="project" value="InterPro"/>
</dbReference>
<evidence type="ECO:0000256" key="1">
    <source>
        <dbReference type="ARBA" id="ARBA00007623"/>
    </source>
</evidence>
<comment type="caution">
    <text evidence="5">Lacks conserved residue(s) required for the propagation of feature annotation.</text>
</comment>
<accession>A0A0S4QPV4</accession>
<reference evidence="8" key="1">
    <citation type="submission" date="2015-11" db="EMBL/GenBank/DDBJ databases">
        <authorList>
            <person name="Varghese N."/>
        </authorList>
    </citation>
    <scope>NUCLEOTIDE SEQUENCE [LARGE SCALE GENOMIC DNA]</scope>
    <source>
        <strain evidence="8">DSM 45899</strain>
    </source>
</reference>
<evidence type="ECO:0000256" key="2">
    <source>
        <dbReference type="ARBA" id="ARBA00022670"/>
    </source>
</evidence>
<dbReference type="InterPro" id="IPR022684">
    <property type="entry name" value="Calpain_cysteine_protease"/>
</dbReference>
<dbReference type="InterPro" id="IPR001300">
    <property type="entry name" value="Peptidase_C2_calpain_cat"/>
</dbReference>
<comment type="similarity">
    <text evidence="1">Belongs to the peptidase C2 family.</text>
</comment>
<evidence type="ECO:0000256" key="5">
    <source>
        <dbReference type="PROSITE-ProRule" id="PRU00239"/>
    </source>
</evidence>
<feature type="domain" description="Calpain catalytic" evidence="6">
    <location>
        <begin position="332"/>
        <end position="578"/>
    </location>
</feature>
<dbReference type="SUPFAM" id="SSF54001">
    <property type="entry name" value="Cysteine proteinases"/>
    <property type="match status" value="1"/>
</dbReference>
<keyword evidence="3" id="KW-0378">Hydrolase</keyword>
<organism evidence="7 8">
    <name type="scientific">Parafrankia irregularis</name>
    <dbReference type="NCBI Taxonomy" id="795642"/>
    <lineage>
        <taxon>Bacteria</taxon>
        <taxon>Bacillati</taxon>
        <taxon>Actinomycetota</taxon>
        <taxon>Actinomycetes</taxon>
        <taxon>Frankiales</taxon>
        <taxon>Frankiaceae</taxon>
        <taxon>Parafrankia</taxon>
    </lineage>
</organism>
<name>A0A0S4QPV4_9ACTN</name>
<sequence length="578" mass="59413">MTNVAAVGEGESASRRGLAAALRRAAAESLLLLVPVIALDNDSTWRSPWQRRCHARIGAWWLALVIGARRARERADALDSRPEPFPAGMGEQASGVAGAGVAAAGVAAAAGLGGGPGAAVAVDDAVCFEPERLAELARRLRVAERQAARLAGDVGPLGRAAGACQGLDLVRAEAGVMAAAIDRRLAASAAAEASSPGWGGAGSILVRPHAPPARPRAEKASSAVAELVTAIGTNPLELGVRELRAIAEQLARLEAGVASQVISGLRGRPLQVLATAVALAPARLDLGTLNLLPAVVSIADVILRVAPSSMLGEIVQLFPWLDPPPGAGYGPWHRAGSSARSAAAGLVLHDHTGEPVWVRGATPSDVRQGRVGDCYLLAALIGIVRADPGLLRRNLRENPNGTVTVTFPGGAGSTPGPIAVTITRSLPEEAETQREIGAGAENADGDPELWVALYEKAYARLAGSYAGTDGGDPAVAMRQLTGVEADRVDPDQISVEGISARLAAGDVVTLSTRARATGSSGLVPGHAYAILASDPPTGRVLVRSPWDQTASDDRPVWRQWASLRPDVRTVQLGATGRG</sequence>
<dbReference type="Pfam" id="PF00648">
    <property type="entry name" value="Peptidase_C2"/>
    <property type="match status" value="1"/>
</dbReference>
<dbReference type="GO" id="GO:0006508">
    <property type="term" value="P:proteolysis"/>
    <property type="evidence" value="ECO:0007669"/>
    <property type="project" value="UniProtKB-KW"/>
</dbReference>
<evidence type="ECO:0000259" key="6">
    <source>
        <dbReference type="PROSITE" id="PS50203"/>
    </source>
</evidence>
<keyword evidence="8" id="KW-1185">Reference proteome</keyword>
<dbReference type="InterPro" id="IPR038765">
    <property type="entry name" value="Papain-like_cys_pep_sf"/>
</dbReference>
<dbReference type="PANTHER" id="PTHR10183">
    <property type="entry name" value="CALPAIN"/>
    <property type="match status" value="1"/>
</dbReference>
<dbReference type="AlphaFoldDB" id="A0A0S4QPV4"/>
<dbReference type="PROSITE" id="PS50203">
    <property type="entry name" value="CALPAIN_CAT"/>
    <property type="match status" value="1"/>
</dbReference>